<feature type="compositionally biased region" description="Polar residues" evidence="1">
    <location>
        <begin position="325"/>
        <end position="348"/>
    </location>
</feature>
<feature type="compositionally biased region" description="Polar residues" evidence="1">
    <location>
        <begin position="275"/>
        <end position="297"/>
    </location>
</feature>
<feature type="compositionally biased region" description="Low complexity" evidence="1">
    <location>
        <begin position="236"/>
        <end position="256"/>
    </location>
</feature>
<evidence type="ECO:0000313" key="2">
    <source>
        <dbReference type="EMBL" id="CAE0296603.1"/>
    </source>
</evidence>
<feature type="compositionally biased region" description="Low complexity" evidence="1">
    <location>
        <begin position="359"/>
        <end position="373"/>
    </location>
</feature>
<sequence length="563" mass="60923">MQHNEPSYDIHEKIAQLETELLQHELLIRRQKHVISSLKTMITSPQRAWNNSDETVVQTAPRNIATSSAAPSVRSNKASSKGAPVPVQAQVPTSAQASTSSASAQRKNGTATSAIVERPINRQKKKSAIRKVFQYCASIPKFGAAVAPKRKRSTVNVVEESEGHASKRPRVPNAPAETSNSSTSGTSSSGQRRVSHSSVAALSAEEEEAEDLADEEAFLATAGAKLSYLNAMRAQNRSAQNNNSTSSSTHSNINNSLSQQRVSPRPVMVPVQLRPSASVQQSQPAAVRNTVANSSSKSEQKNGNNSSTNNIITSNSGSKARLTGMESSISAPRPSTTAVASVSSNNKSIGKPVPIATPTSSKQSTNTATATATKTNATTLSGLTTPILHNKAPFPSSVSLSSPITSPRNLLTGSTHKNKAIYEYCQQVRSLEEKLEVAKDMHSNILSNPRRLQQFLDSTGGRDLFLSWLTEGMERIEAGDLRADEELAQTKLMEYTVLLINQAYWNAKSVSELKFDKTLKALYRLFEDRRGPHHVTVSNIVKGIWPSYRIMRKQHEASSKGSS</sequence>
<feature type="compositionally biased region" description="Low complexity" evidence="1">
    <location>
        <begin position="178"/>
        <end position="203"/>
    </location>
</feature>
<feature type="compositionally biased region" description="Low complexity" evidence="1">
    <location>
        <begin position="83"/>
        <end position="105"/>
    </location>
</feature>
<feature type="compositionally biased region" description="Low complexity" evidence="1">
    <location>
        <begin position="302"/>
        <end position="318"/>
    </location>
</feature>
<feature type="region of interest" description="Disordered" evidence="1">
    <location>
        <begin position="146"/>
        <end position="208"/>
    </location>
</feature>
<gene>
    <name evidence="2" type="ORF">SELO1098_LOCUS25457</name>
</gene>
<evidence type="ECO:0000256" key="1">
    <source>
        <dbReference type="SAM" id="MobiDB-lite"/>
    </source>
</evidence>
<accession>A0A7S3HIS3</accession>
<feature type="region of interest" description="Disordered" evidence="1">
    <location>
        <begin position="61"/>
        <end position="119"/>
    </location>
</feature>
<organism evidence="2">
    <name type="scientific">Spumella elongata</name>
    <dbReference type="NCBI Taxonomy" id="89044"/>
    <lineage>
        <taxon>Eukaryota</taxon>
        <taxon>Sar</taxon>
        <taxon>Stramenopiles</taxon>
        <taxon>Ochrophyta</taxon>
        <taxon>Chrysophyceae</taxon>
        <taxon>Chromulinales</taxon>
        <taxon>Chromulinaceae</taxon>
        <taxon>Spumella</taxon>
    </lineage>
</organism>
<dbReference type="AlphaFoldDB" id="A0A7S3HIS3"/>
<protein>
    <submittedName>
        <fullName evidence="2">Uncharacterized protein</fullName>
    </submittedName>
</protein>
<reference evidence="2" key="1">
    <citation type="submission" date="2021-01" db="EMBL/GenBank/DDBJ databases">
        <authorList>
            <person name="Corre E."/>
            <person name="Pelletier E."/>
            <person name="Niang G."/>
            <person name="Scheremetjew M."/>
            <person name="Finn R."/>
            <person name="Kale V."/>
            <person name="Holt S."/>
            <person name="Cochrane G."/>
            <person name="Meng A."/>
            <person name="Brown T."/>
            <person name="Cohen L."/>
        </authorList>
    </citation>
    <scope>NUCLEOTIDE SEQUENCE</scope>
    <source>
        <strain evidence="2">CCAP 955/1</strain>
    </source>
</reference>
<name>A0A7S3HIS3_9STRA</name>
<proteinExistence type="predicted"/>
<feature type="compositionally biased region" description="Polar residues" evidence="1">
    <location>
        <begin position="61"/>
        <end position="79"/>
    </location>
</feature>
<feature type="region of interest" description="Disordered" evidence="1">
    <location>
        <begin position="236"/>
        <end position="373"/>
    </location>
</feature>
<dbReference type="EMBL" id="HBIC01049876">
    <property type="protein sequence ID" value="CAE0296603.1"/>
    <property type="molecule type" value="Transcribed_RNA"/>
</dbReference>